<evidence type="ECO:0000313" key="1">
    <source>
        <dbReference type="EMBL" id="MQM03281.1"/>
    </source>
</evidence>
<comment type="caution">
    <text evidence="1">The sequence shown here is derived from an EMBL/GenBank/DDBJ whole genome shotgun (WGS) entry which is preliminary data.</text>
</comment>
<reference evidence="1" key="1">
    <citation type="submission" date="2017-07" db="EMBL/GenBank/DDBJ databases">
        <title>Taro Niue Genome Assembly and Annotation.</title>
        <authorList>
            <person name="Atibalentja N."/>
            <person name="Keating K."/>
            <person name="Fields C.J."/>
        </authorList>
    </citation>
    <scope>NUCLEOTIDE SEQUENCE</scope>
    <source>
        <strain evidence="1">Niue_2</strain>
        <tissue evidence="1">Leaf</tissue>
    </source>
</reference>
<accession>A0A843WCA0</accession>
<keyword evidence="2" id="KW-1185">Reference proteome</keyword>
<dbReference type="PANTHER" id="PTHR34563:SF6">
    <property type="entry name" value="OS08G0416800 PROTEIN"/>
    <property type="match status" value="1"/>
</dbReference>
<dbReference type="EMBL" id="NMUH01003005">
    <property type="protein sequence ID" value="MQM03281.1"/>
    <property type="molecule type" value="Genomic_DNA"/>
</dbReference>
<name>A0A843WCA0_COLES</name>
<dbReference type="Proteomes" id="UP000652761">
    <property type="component" value="Unassembled WGS sequence"/>
</dbReference>
<dbReference type="OrthoDB" id="782347at2759"/>
<protein>
    <submittedName>
        <fullName evidence="1">Uncharacterized protein</fullName>
    </submittedName>
</protein>
<evidence type="ECO:0000313" key="2">
    <source>
        <dbReference type="Proteomes" id="UP000652761"/>
    </source>
</evidence>
<organism evidence="1 2">
    <name type="scientific">Colocasia esculenta</name>
    <name type="common">Wild taro</name>
    <name type="synonym">Arum esculentum</name>
    <dbReference type="NCBI Taxonomy" id="4460"/>
    <lineage>
        <taxon>Eukaryota</taxon>
        <taxon>Viridiplantae</taxon>
        <taxon>Streptophyta</taxon>
        <taxon>Embryophyta</taxon>
        <taxon>Tracheophyta</taxon>
        <taxon>Spermatophyta</taxon>
        <taxon>Magnoliopsida</taxon>
        <taxon>Liliopsida</taxon>
        <taxon>Araceae</taxon>
        <taxon>Aroideae</taxon>
        <taxon>Colocasieae</taxon>
        <taxon>Colocasia</taxon>
    </lineage>
</organism>
<dbReference type="AlphaFoldDB" id="A0A843WCA0"/>
<proteinExistence type="predicted"/>
<dbReference type="PANTHER" id="PTHR34563">
    <property type="entry name" value="BNACNNG33880D PROTEIN"/>
    <property type="match status" value="1"/>
</dbReference>
<gene>
    <name evidence="1" type="ORF">Taro_036059</name>
</gene>
<sequence>MVSWCGVQDSSTFFPLSYVSAYGCQFVQQVVIRPGGSSEIRSMGGQLERVLGRVKTKLRAVLLLRKRYDKIDKSESMRMEIRSRRARKLIAETLKIADSPGHRSYAL</sequence>